<sequence>MHDPVIIATGQSYDCHSIQRWIDFGHSTCPKTGQKLTHLSLVPKYVLKSLISRWCEEHKIAFGSSGKDSTKLNAVDDLVRTKAATEATKLTATFLVGKLAAGSPEVQKKVANELRLLAKCGMDNRRLVAEAGAVSFLLPLLLVKLTFLLLVRKHMSFYMWQN</sequence>
<gene>
    <name evidence="1" type="ORF">O6H91_17G029900</name>
</gene>
<dbReference type="EMBL" id="CM055108">
    <property type="protein sequence ID" value="KAJ7524964.1"/>
    <property type="molecule type" value="Genomic_DNA"/>
</dbReference>
<proteinExistence type="predicted"/>
<protein>
    <submittedName>
        <fullName evidence="1">Uncharacterized protein</fullName>
    </submittedName>
</protein>
<comment type="caution">
    <text evidence="1">The sequence shown here is derived from an EMBL/GenBank/DDBJ whole genome shotgun (WGS) entry which is preliminary data.</text>
</comment>
<reference evidence="2" key="1">
    <citation type="journal article" date="2024" name="Proc. Natl. Acad. Sci. U.S.A.">
        <title>Extraordinary preservation of gene collinearity over three hundred million years revealed in homosporous lycophytes.</title>
        <authorList>
            <person name="Li C."/>
            <person name="Wickell D."/>
            <person name="Kuo L.Y."/>
            <person name="Chen X."/>
            <person name="Nie B."/>
            <person name="Liao X."/>
            <person name="Peng D."/>
            <person name="Ji J."/>
            <person name="Jenkins J."/>
            <person name="Williams M."/>
            <person name="Shu S."/>
            <person name="Plott C."/>
            <person name="Barry K."/>
            <person name="Rajasekar S."/>
            <person name="Grimwood J."/>
            <person name="Han X."/>
            <person name="Sun S."/>
            <person name="Hou Z."/>
            <person name="He W."/>
            <person name="Dai G."/>
            <person name="Sun C."/>
            <person name="Schmutz J."/>
            <person name="Leebens-Mack J.H."/>
            <person name="Li F.W."/>
            <person name="Wang L."/>
        </authorList>
    </citation>
    <scope>NUCLEOTIDE SEQUENCE [LARGE SCALE GENOMIC DNA]</scope>
    <source>
        <strain evidence="2">cv. PW_Plant_1</strain>
    </source>
</reference>
<keyword evidence="2" id="KW-1185">Reference proteome</keyword>
<name>A0ACC2B6H1_DIPCM</name>
<evidence type="ECO:0000313" key="1">
    <source>
        <dbReference type="EMBL" id="KAJ7524964.1"/>
    </source>
</evidence>
<evidence type="ECO:0000313" key="2">
    <source>
        <dbReference type="Proteomes" id="UP001162992"/>
    </source>
</evidence>
<dbReference type="Proteomes" id="UP001162992">
    <property type="component" value="Chromosome 17"/>
</dbReference>
<accession>A0ACC2B6H1</accession>
<organism evidence="1 2">
    <name type="scientific">Diphasiastrum complanatum</name>
    <name type="common">Issler's clubmoss</name>
    <name type="synonym">Lycopodium complanatum</name>
    <dbReference type="NCBI Taxonomy" id="34168"/>
    <lineage>
        <taxon>Eukaryota</taxon>
        <taxon>Viridiplantae</taxon>
        <taxon>Streptophyta</taxon>
        <taxon>Embryophyta</taxon>
        <taxon>Tracheophyta</taxon>
        <taxon>Lycopodiopsida</taxon>
        <taxon>Lycopodiales</taxon>
        <taxon>Lycopodiaceae</taxon>
        <taxon>Lycopodioideae</taxon>
        <taxon>Diphasiastrum</taxon>
    </lineage>
</organism>